<feature type="transmembrane region" description="Helical" evidence="2">
    <location>
        <begin position="81"/>
        <end position="101"/>
    </location>
</feature>
<proteinExistence type="predicted"/>
<feature type="transmembrane region" description="Helical" evidence="2">
    <location>
        <begin position="21"/>
        <end position="43"/>
    </location>
</feature>
<evidence type="ECO:0000313" key="4">
    <source>
        <dbReference type="Proteomes" id="UP000186513"/>
    </source>
</evidence>
<keyword evidence="2" id="KW-0472">Membrane</keyword>
<accession>A0A1K2H9A9</accession>
<feature type="coiled-coil region" evidence="1">
    <location>
        <begin position="131"/>
        <end position="207"/>
    </location>
</feature>
<dbReference type="OrthoDB" id="8914075at2"/>
<keyword evidence="2" id="KW-1133">Transmembrane helix</keyword>
<dbReference type="Proteomes" id="UP000186513">
    <property type="component" value="Unassembled WGS sequence"/>
</dbReference>
<protein>
    <submittedName>
        <fullName evidence="3">Uncharacterized protein</fullName>
    </submittedName>
</protein>
<evidence type="ECO:0000256" key="1">
    <source>
        <dbReference type="SAM" id="Coils"/>
    </source>
</evidence>
<evidence type="ECO:0000256" key="2">
    <source>
        <dbReference type="SAM" id="Phobius"/>
    </source>
</evidence>
<dbReference type="STRING" id="1121279.SAMN02745887_00709"/>
<gene>
    <name evidence="3" type="ORF">SAMN02745887_00709</name>
</gene>
<evidence type="ECO:0000313" key="3">
    <source>
        <dbReference type="EMBL" id="SFZ72748.1"/>
    </source>
</evidence>
<keyword evidence="2" id="KW-0812">Transmembrane</keyword>
<dbReference type="RefSeq" id="WP_139256031.1">
    <property type="nucleotide sequence ID" value="NZ_FPKR01000002.1"/>
</dbReference>
<keyword evidence="4" id="KW-1185">Reference proteome</keyword>
<name>A0A1K2H9A9_9NEIS</name>
<organism evidence="3 4">
    <name type="scientific">Chitinimonas taiwanensis DSM 18899</name>
    <dbReference type="NCBI Taxonomy" id="1121279"/>
    <lineage>
        <taxon>Bacteria</taxon>
        <taxon>Pseudomonadati</taxon>
        <taxon>Pseudomonadota</taxon>
        <taxon>Betaproteobacteria</taxon>
        <taxon>Neisseriales</taxon>
        <taxon>Chitinibacteraceae</taxon>
        <taxon>Chitinimonas</taxon>
    </lineage>
</organism>
<keyword evidence="1" id="KW-0175">Coiled coil</keyword>
<reference evidence="3 4" key="1">
    <citation type="submission" date="2016-11" db="EMBL/GenBank/DDBJ databases">
        <authorList>
            <person name="Jaros S."/>
            <person name="Januszkiewicz K."/>
            <person name="Wedrychowicz H."/>
        </authorList>
    </citation>
    <scope>NUCLEOTIDE SEQUENCE [LARGE SCALE GENOMIC DNA]</scope>
    <source>
        <strain evidence="3 4">DSM 18899</strain>
    </source>
</reference>
<sequence length="320" mass="37381">MSMLEEFSNSVKAQLYDRVSSPFLGAYAISWLLWNYKIVLIAVSDMKGYEKLSYIENNLTSWTSCTNFNGLYSHWANCNLWSNWVFPLTTVLFYIFWWPYINTKIMVAYKKRQNYHKAMQLKMDKQKPISYQEAIKIRKESKAIREDYEEEVAQIEKQRAKTANELSSSFQDAVRLKEDLKNRDESIEKIKNENAELQEKHKIAESRRIQIELFAIAIANLEFDVTLEYFDVTTLYEIKAKILFSAKDDNERIAHTLNKLLAAGFITETTPATYRISSNSSAYMNRLHELNIINDKSLPIIRHLPSKQSDTPDPAELQNP</sequence>
<dbReference type="EMBL" id="FPKR01000002">
    <property type="protein sequence ID" value="SFZ72748.1"/>
    <property type="molecule type" value="Genomic_DNA"/>
</dbReference>
<dbReference type="AlphaFoldDB" id="A0A1K2H9A9"/>